<comment type="caution">
    <text evidence="4">The sequence shown here is derived from an EMBL/GenBank/DDBJ whole genome shotgun (WGS) entry which is preliminary data.</text>
</comment>
<feature type="signal peptide" evidence="2">
    <location>
        <begin position="1"/>
        <end position="22"/>
    </location>
</feature>
<protein>
    <recommendedName>
        <fullName evidence="3">NADP-dependent oxidoreductase domain-containing protein</fullName>
    </recommendedName>
</protein>
<organism evidence="4 5">
    <name type="scientific">Cylindrotheca closterium</name>
    <dbReference type="NCBI Taxonomy" id="2856"/>
    <lineage>
        <taxon>Eukaryota</taxon>
        <taxon>Sar</taxon>
        <taxon>Stramenopiles</taxon>
        <taxon>Ochrophyta</taxon>
        <taxon>Bacillariophyta</taxon>
        <taxon>Bacillariophyceae</taxon>
        <taxon>Bacillariophycidae</taxon>
        <taxon>Bacillariales</taxon>
        <taxon>Bacillariaceae</taxon>
        <taxon>Cylindrotheca</taxon>
    </lineage>
</organism>
<evidence type="ECO:0000259" key="3">
    <source>
        <dbReference type="Pfam" id="PF00248"/>
    </source>
</evidence>
<keyword evidence="5" id="KW-1185">Reference proteome</keyword>
<dbReference type="PANTHER" id="PTHR43625">
    <property type="entry name" value="AFLATOXIN B1 ALDEHYDE REDUCTASE"/>
    <property type="match status" value="1"/>
</dbReference>
<dbReference type="InterPro" id="IPR036812">
    <property type="entry name" value="NAD(P)_OxRdtase_dom_sf"/>
</dbReference>
<feature type="chain" id="PRO_5041943944" description="NADP-dependent oxidoreductase domain-containing protein" evidence="2">
    <location>
        <begin position="23"/>
        <end position="430"/>
    </location>
</feature>
<evidence type="ECO:0000256" key="2">
    <source>
        <dbReference type="SAM" id="SignalP"/>
    </source>
</evidence>
<dbReference type="GO" id="GO:0005737">
    <property type="term" value="C:cytoplasm"/>
    <property type="evidence" value="ECO:0007669"/>
    <property type="project" value="TreeGrafter"/>
</dbReference>
<sequence length="430" mass="47282">MQFSILSFLLLSSLLILEQSTAYVLSNKAASTSSVSPTITKKSAYAPRRTTDTTKIGTLEVPNVGIGTISWSSDDFFNLENKELERVVSKAYASNCAFADTAERYGSHMKTALGMGYGDTEKMTSKFLNRAEEAQGPSRVKPVIATKFTPIPWRTTAQSVVDACEQSRKNLGVEQIDLYQIHMPDIVQPLRFLGKDFAKDEIYWDGLAECYHRGLVKNVGVCNYGPTLVEKCQQHLAKRGVPLASNQIAYSLLGRHDGAQETLDKCKQLGIKTLAYYPFAMGLLTGKYSKELLASEGCDDKEMSLMNAQKTSLELKDLNKYANGDGLDIPDGGINPLITTMLTIAKRRGKTLSQVALNYIISKGAIPIPGCRTVAQLEENIGALGWRLSATEVKMLELEADKLGFGFDGAGFKRTSEKFVGYGVEKFRLE</sequence>
<dbReference type="Proteomes" id="UP001295423">
    <property type="component" value="Unassembled WGS sequence"/>
</dbReference>
<keyword evidence="1" id="KW-0560">Oxidoreductase</keyword>
<evidence type="ECO:0000313" key="5">
    <source>
        <dbReference type="Proteomes" id="UP001295423"/>
    </source>
</evidence>
<proteinExistence type="predicted"/>
<dbReference type="AlphaFoldDB" id="A0AAD2G9J8"/>
<dbReference type="InterPro" id="IPR050791">
    <property type="entry name" value="Aldo-Keto_reductase"/>
</dbReference>
<evidence type="ECO:0000256" key="1">
    <source>
        <dbReference type="ARBA" id="ARBA00023002"/>
    </source>
</evidence>
<dbReference type="PANTHER" id="PTHR43625:SF5">
    <property type="entry name" value="PYRIDOXAL REDUCTASE, CHLOROPLASTIC"/>
    <property type="match status" value="1"/>
</dbReference>
<dbReference type="SUPFAM" id="SSF51430">
    <property type="entry name" value="NAD(P)-linked oxidoreductase"/>
    <property type="match status" value="1"/>
</dbReference>
<gene>
    <name evidence="4" type="ORF">CYCCA115_LOCUS21844</name>
</gene>
<keyword evidence="2" id="KW-0732">Signal</keyword>
<dbReference type="InterPro" id="IPR023210">
    <property type="entry name" value="NADP_OxRdtase_dom"/>
</dbReference>
<dbReference type="InterPro" id="IPR018170">
    <property type="entry name" value="Aldo/ket_reductase_CS"/>
</dbReference>
<dbReference type="PROSITE" id="PS00062">
    <property type="entry name" value="ALDOKETO_REDUCTASE_2"/>
    <property type="match status" value="1"/>
</dbReference>
<dbReference type="GO" id="GO:0016491">
    <property type="term" value="F:oxidoreductase activity"/>
    <property type="evidence" value="ECO:0007669"/>
    <property type="project" value="UniProtKB-KW"/>
</dbReference>
<accession>A0AAD2G9J8</accession>
<reference evidence="4" key="1">
    <citation type="submission" date="2023-08" db="EMBL/GenBank/DDBJ databases">
        <authorList>
            <person name="Audoor S."/>
            <person name="Bilcke G."/>
        </authorList>
    </citation>
    <scope>NUCLEOTIDE SEQUENCE</scope>
</reference>
<dbReference type="Gene3D" id="3.20.20.100">
    <property type="entry name" value="NADP-dependent oxidoreductase domain"/>
    <property type="match status" value="1"/>
</dbReference>
<feature type="domain" description="NADP-dependent oxidoreductase" evidence="3">
    <location>
        <begin position="64"/>
        <end position="397"/>
    </location>
</feature>
<name>A0AAD2G9J8_9STRA</name>
<evidence type="ECO:0000313" key="4">
    <source>
        <dbReference type="EMBL" id="CAJ1966261.1"/>
    </source>
</evidence>
<dbReference type="Pfam" id="PF00248">
    <property type="entry name" value="Aldo_ket_red"/>
    <property type="match status" value="1"/>
</dbReference>
<dbReference type="EMBL" id="CAKOGP040002269">
    <property type="protein sequence ID" value="CAJ1966261.1"/>
    <property type="molecule type" value="Genomic_DNA"/>
</dbReference>